<dbReference type="OrthoDB" id="9789797at2"/>
<organism evidence="10 11">
    <name type="scientific">Pararcticibacter amylolyticus</name>
    <dbReference type="NCBI Taxonomy" id="2173175"/>
    <lineage>
        <taxon>Bacteria</taxon>
        <taxon>Pseudomonadati</taxon>
        <taxon>Bacteroidota</taxon>
        <taxon>Sphingobacteriia</taxon>
        <taxon>Sphingobacteriales</taxon>
        <taxon>Sphingobacteriaceae</taxon>
        <taxon>Pararcticibacter</taxon>
    </lineage>
</organism>
<evidence type="ECO:0000256" key="4">
    <source>
        <dbReference type="ARBA" id="ARBA00022679"/>
    </source>
</evidence>
<dbReference type="InterPro" id="IPR007507">
    <property type="entry name" value="Glycos_transf_N"/>
</dbReference>
<dbReference type="Pfam" id="PF04413">
    <property type="entry name" value="Glycos_transf_N"/>
    <property type="match status" value="1"/>
</dbReference>
<keyword evidence="8" id="KW-0472">Membrane</keyword>
<evidence type="ECO:0000313" key="10">
    <source>
        <dbReference type="EMBL" id="PWG79698.1"/>
    </source>
</evidence>
<evidence type="ECO:0000256" key="5">
    <source>
        <dbReference type="ARBA" id="ARBA00031445"/>
    </source>
</evidence>
<evidence type="ECO:0000259" key="9">
    <source>
        <dbReference type="Pfam" id="PF04413"/>
    </source>
</evidence>
<dbReference type="UniPathway" id="UPA00958"/>
<comment type="pathway">
    <text evidence="1 8">Bacterial outer membrane biogenesis; LPS core biosynthesis.</text>
</comment>
<evidence type="ECO:0000256" key="2">
    <source>
        <dbReference type="ARBA" id="ARBA00012621"/>
    </source>
</evidence>
<protein>
    <recommendedName>
        <fullName evidence="3 8">3-deoxy-D-manno-octulosonic acid transferase</fullName>
        <shortName evidence="8">Kdo transferase</shortName>
        <ecNumber evidence="2 8">2.4.99.12</ecNumber>
    </recommendedName>
    <alternativeName>
        <fullName evidence="5 8">Lipid IV(A) 3-deoxy-D-manno-octulosonic acid transferase</fullName>
    </alternativeName>
</protein>
<keyword evidence="8" id="KW-0448">Lipopolysaccharide biosynthesis</keyword>
<dbReference type="GO" id="GO:0005886">
    <property type="term" value="C:plasma membrane"/>
    <property type="evidence" value="ECO:0007669"/>
    <property type="project" value="UniProtKB-SubCell"/>
</dbReference>
<feature type="active site" description="Proton acceptor" evidence="7">
    <location>
        <position position="60"/>
    </location>
</feature>
<dbReference type="Proteomes" id="UP000245647">
    <property type="component" value="Unassembled WGS sequence"/>
</dbReference>
<evidence type="ECO:0000256" key="1">
    <source>
        <dbReference type="ARBA" id="ARBA00004713"/>
    </source>
</evidence>
<keyword evidence="11" id="KW-1185">Reference proteome</keyword>
<proteinExistence type="inferred from homology"/>
<sequence length="413" mass="47149">MVFLYNLGIKLYNLLLFLSHFFNHKARLWVKGRENIFQVIADRIDTGKQHVWFHFASLGEFEQGRPVLEELKKANPHDSFIVTFFSPSGYELRKNYTLADHVFYLPLDTPGNASRFIDLVNPRLVVFTKYEYWYHYFRELAERNIPLYVISATFRTNQVFFKWYGSLNRKTLSFVTHFFVQDEFSKDILRTIRISNVTVSGDTRFDRVAENAASPKHFDDVRNFCAGSNTFVAGSSWPEDEKLIAEIVKEYPSWKFIIAPHEIKPEKIKALESLLPAGSSLKYSVVKGQITQTRPSESRVLIIDNIGMLSALYQYGSIAYIGGGFGVGIHNTLEAAAFGTPVIFGPNYHKFLEAKALIEKGGGFSISNIRELKSLMQKLQDEDCRKQAGKAAEEFVQNNKGATGTILRFLQNS</sequence>
<comment type="catalytic activity">
    <reaction evidence="6 8">
        <text>lipid IVA (E. coli) + CMP-3-deoxy-beta-D-manno-octulosonate = alpha-Kdo-(2-&gt;6)-lipid IVA (E. coli) + CMP + H(+)</text>
        <dbReference type="Rhea" id="RHEA:28066"/>
        <dbReference type="ChEBI" id="CHEBI:15378"/>
        <dbReference type="ChEBI" id="CHEBI:58603"/>
        <dbReference type="ChEBI" id="CHEBI:60364"/>
        <dbReference type="ChEBI" id="CHEBI:60377"/>
        <dbReference type="ChEBI" id="CHEBI:85987"/>
        <dbReference type="EC" id="2.4.99.12"/>
    </reaction>
</comment>
<dbReference type="GO" id="GO:0009245">
    <property type="term" value="P:lipid A biosynthetic process"/>
    <property type="evidence" value="ECO:0007669"/>
    <property type="project" value="TreeGrafter"/>
</dbReference>
<reference evidence="10 11" key="1">
    <citation type="submission" date="2018-04" db="EMBL/GenBank/DDBJ databases">
        <title>Pedobacter chongqingensis sp. nov., isolated from a rottenly hemp rope.</title>
        <authorList>
            <person name="Cai Y."/>
        </authorList>
    </citation>
    <scope>NUCLEOTIDE SEQUENCE [LARGE SCALE GENOMIC DNA]</scope>
    <source>
        <strain evidence="10 11">FJ4-8</strain>
    </source>
</reference>
<evidence type="ECO:0000256" key="3">
    <source>
        <dbReference type="ARBA" id="ARBA00019077"/>
    </source>
</evidence>
<evidence type="ECO:0000313" key="11">
    <source>
        <dbReference type="Proteomes" id="UP000245647"/>
    </source>
</evidence>
<name>A0A2U2PE70_9SPHI</name>
<evidence type="ECO:0000256" key="8">
    <source>
        <dbReference type="RuleBase" id="RU365103"/>
    </source>
</evidence>
<comment type="subcellular location">
    <subcellularLocation>
        <location evidence="8">Cell membrane</location>
    </subcellularLocation>
</comment>
<dbReference type="GO" id="GO:0043842">
    <property type="term" value="F:Kdo transferase activity"/>
    <property type="evidence" value="ECO:0007669"/>
    <property type="project" value="UniProtKB-EC"/>
</dbReference>
<dbReference type="InterPro" id="IPR038107">
    <property type="entry name" value="Glycos_transf_N_sf"/>
</dbReference>
<keyword evidence="4 8" id="KW-0808">Transferase</keyword>
<feature type="domain" description="3-deoxy-D-manno-octulosonic-acid transferase N-terminal" evidence="9">
    <location>
        <begin position="46"/>
        <end position="206"/>
    </location>
</feature>
<dbReference type="AlphaFoldDB" id="A0A2U2PE70"/>
<dbReference type="EC" id="2.4.99.12" evidence="2 8"/>
<dbReference type="PANTHER" id="PTHR42755:SF1">
    <property type="entry name" value="3-DEOXY-D-MANNO-OCTULOSONIC ACID TRANSFERASE, MITOCHONDRIAL-RELATED"/>
    <property type="match status" value="1"/>
</dbReference>
<evidence type="ECO:0000256" key="7">
    <source>
        <dbReference type="PIRSR" id="PIRSR639901-1"/>
    </source>
</evidence>
<dbReference type="InterPro" id="IPR039901">
    <property type="entry name" value="Kdotransferase"/>
</dbReference>
<keyword evidence="8" id="KW-1003">Cell membrane</keyword>
<comment type="caution">
    <text evidence="10">The sequence shown here is derived from an EMBL/GenBank/DDBJ whole genome shotgun (WGS) entry which is preliminary data.</text>
</comment>
<accession>A0A2U2PE70</accession>
<dbReference type="PANTHER" id="PTHR42755">
    <property type="entry name" value="3-DEOXY-MANNO-OCTULOSONATE CYTIDYLYLTRANSFERASE"/>
    <property type="match status" value="1"/>
</dbReference>
<dbReference type="Gene3D" id="3.40.50.2000">
    <property type="entry name" value="Glycogen Phosphorylase B"/>
    <property type="match status" value="1"/>
</dbReference>
<gene>
    <name evidence="10" type="ORF">DDR33_16615</name>
</gene>
<dbReference type="GO" id="GO:0009244">
    <property type="term" value="P:lipopolysaccharide core region biosynthetic process"/>
    <property type="evidence" value="ECO:0007669"/>
    <property type="project" value="UniProtKB-UniRule"/>
</dbReference>
<dbReference type="SUPFAM" id="SSF53756">
    <property type="entry name" value="UDP-Glycosyltransferase/glycogen phosphorylase"/>
    <property type="match status" value="1"/>
</dbReference>
<evidence type="ECO:0000256" key="6">
    <source>
        <dbReference type="ARBA" id="ARBA00049183"/>
    </source>
</evidence>
<comment type="similarity">
    <text evidence="8">Belongs to the glycosyltransferase group 1 family.</text>
</comment>
<dbReference type="Gene3D" id="3.40.50.11720">
    <property type="entry name" value="3-Deoxy-D-manno-octulosonic-acid transferase, N-terminal domain"/>
    <property type="match status" value="1"/>
</dbReference>
<dbReference type="EMBL" id="QEAS01000013">
    <property type="protein sequence ID" value="PWG79698.1"/>
    <property type="molecule type" value="Genomic_DNA"/>
</dbReference>
<comment type="function">
    <text evidence="8">Involved in lipopolysaccharide (LPS) biosynthesis. Catalyzes the transfer of 3-deoxy-D-manno-octulosonate (Kdo) residue(s) from CMP-Kdo to lipid IV(A), the tetraacyldisaccharide-1,4'-bisphosphate precursor of lipid A.</text>
</comment>